<proteinExistence type="predicted"/>
<evidence type="ECO:0000256" key="1">
    <source>
        <dbReference type="SAM" id="MobiDB-lite"/>
    </source>
</evidence>
<evidence type="ECO:0000313" key="4">
    <source>
        <dbReference type="Proteomes" id="UP000589626"/>
    </source>
</evidence>
<reference evidence="3 4" key="1">
    <citation type="submission" date="2020-08" db="EMBL/GenBank/DDBJ databases">
        <title>Sequencing the genomes of 1000 actinobacteria strains.</title>
        <authorList>
            <person name="Klenk H.-P."/>
        </authorList>
    </citation>
    <scope>NUCLEOTIDE SEQUENCE [LARGE SCALE GENOMIC DNA]</scope>
    <source>
        <strain evidence="3 4">DSM 105498</strain>
    </source>
</reference>
<gene>
    <name evidence="3" type="ORF">FHU40_002290</name>
</gene>
<feature type="signal peptide" evidence="2">
    <location>
        <begin position="1"/>
        <end position="27"/>
    </location>
</feature>
<evidence type="ECO:0000256" key="2">
    <source>
        <dbReference type="SAM" id="SignalP"/>
    </source>
</evidence>
<protein>
    <recommendedName>
        <fullName evidence="5">WD40 repeat domain-containing protein</fullName>
    </recommendedName>
</protein>
<dbReference type="RefSeq" id="WP_183592438.1">
    <property type="nucleotide sequence ID" value="NZ_JACHWR010000002.1"/>
</dbReference>
<feature type="region of interest" description="Disordered" evidence="1">
    <location>
        <begin position="203"/>
        <end position="256"/>
    </location>
</feature>
<organism evidence="3 4">
    <name type="scientific">Nocardioides soli</name>
    <dbReference type="NCBI Taxonomy" id="1036020"/>
    <lineage>
        <taxon>Bacteria</taxon>
        <taxon>Bacillati</taxon>
        <taxon>Actinomycetota</taxon>
        <taxon>Actinomycetes</taxon>
        <taxon>Propionibacteriales</taxon>
        <taxon>Nocardioidaceae</taxon>
        <taxon>Nocardioides</taxon>
    </lineage>
</organism>
<feature type="compositionally biased region" description="Gly residues" evidence="1">
    <location>
        <begin position="203"/>
        <end position="225"/>
    </location>
</feature>
<evidence type="ECO:0000313" key="3">
    <source>
        <dbReference type="EMBL" id="MBB3042472.1"/>
    </source>
</evidence>
<dbReference type="EMBL" id="JACHWR010000002">
    <property type="protein sequence ID" value="MBB3042472.1"/>
    <property type="molecule type" value="Genomic_DNA"/>
</dbReference>
<dbReference type="Proteomes" id="UP000589626">
    <property type="component" value="Unassembled WGS sequence"/>
</dbReference>
<keyword evidence="2" id="KW-0732">Signal</keyword>
<feature type="compositionally biased region" description="Low complexity" evidence="1">
    <location>
        <begin position="232"/>
        <end position="242"/>
    </location>
</feature>
<accession>A0A7W4VVE8</accession>
<sequence length="578" mass="59392">MRRRPFSLLAALVAAVLVVTLPSVVTAPVSAGAPATSGSTVTIGTLDGVPTLDCGTATCTALQVSGPATTLVPVAGTLSRLRVRHGAIAGGGLMTTDGTVLVLSRTGTSYTVVRSARVTFAPTSSTDSTSTFGLSLPVAAGDYVALQVTGADAESRPSFLATGGADDVAAVHAGAHAAGTIAYAERPQQRALVSLDITTAGGSGGGSGGGGAGGAGGPGTDGSGQDGASCGAPARMAPDAAASRTELPVPTRRPAPRWSKRVVGRADRMMDVQLGYDRGGRPHVAARGATGYAVHYFGPGGARTLDRTIDQNDGVGMSFGTDGRPVVVWGERKPTTVAGRVVYCPRLHLAVPGGTAQLLRALPASTRSAFLHPEVERVGSQLHLAYDVNGRLVHHRLDQAPVSLPVQGVRRIRMASHGDRLLLGATTGSGRLTVFERSGDRPFRVLARATKVHDFDVAYAGRKPVVAWSGGTVRRLTVLTDGRRIGTRTPAEAVALATDGSLTHVVFSTVAHTTCGVMGCLHSGVYHVGLRGRRIVARPSVVQRGASSPFRLAAATHRGLLGVAMSRNGVTTLHQRRF</sequence>
<feature type="chain" id="PRO_5038831316" description="WD40 repeat domain-containing protein" evidence="2">
    <location>
        <begin position="28"/>
        <end position="578"/>
    </location>
</feature>
<dbReference type="AlphaFoldDB" id="A0A7W4VVE8"/>
<evidence type="ECO:0008006" key="5">
    <source>
        <dbReference type="Google" id="ProtNLM"/>
    </source>
</evidence>
<keyword evidence="4" id="KW-1185">Reference proteome</keyword>
<comment type="caution">
    <text evidence="3">The sequence shown here is derived from an EMBL/GenBank/DDBJ whole genome shotgun (WGS) entry which is preliminary data.</text>
</comment>
<name>A0A7W4VVE8_9ACTN</name>